<dbReference type="Gene3D" id="3.40.50.620">
    <property type="entry name" value="HUPs"/>
    <property type="match status" value="1"/>
</dbReference>
<dbReference type="InterPro" id="IPR014729">
    <property type="entry name" value="Rossmann-like_a/b/a_fold"/>
</dbReference>
<evidence type="ECO:0000313" key="5">
    <source>
        <dbReference type="EMBL" id="HGQ35534.1"/>
    </source>
</evidence>
<dbReference type="Pfam" id="PF01467">
    <property type="entry name" value="CTP_transf_like"/>
    <property type="match status" value="1"/>
</dbReference>
<evidence type="ECO:0000259" key="4">
    <source>
        <dbReference type="Pfam" id="PF04010"/>
    </source>
</evidence>
<evidence type="ECO:0000256" key="2">
    <source>
        <dbReference type="ARBA" id="ARBA00022695"/>
    </source>
</evidence>
<dbReference type="AlphaFoldDB" id="A0A7C4JIY1"/>
<gene>
    <name evidence="6" type="ORF">ENU08_00370</name>
    <name evidence="5" type="ORF">ENU41_02495</name>
</gene>
<name>A0A7C4JIY1_9CREN</name>
<sequence>MEFDPCTRLARYIMNFRESIKNLKILDSSVSKVISLAMNYLDDSNYYLEKGDCTTGLITISYAEGLLDALKSINAIEISWEKKTETIVFAAGSFDIIHPGHIEFLRWAASLGDKLVVVVSRDKNYRYFKGYDPVFSENERLKIVESIKYVYRAILGSDKDLFEVVKSVKPSVIALGYDQPSQDLILNELKARGLEHVRIVRMPERVGGYSSSSIKSRICKEWCKNL</sequence>
<proteinExistence type="predicted"/>
<reference evidence="6" key="1">
    <citation type="journal article" date="2020" name="mSystems">
        <title>Genome- and Community-Level Interaction Insights into Carbon Utilization and Element Cycling Functions of Hydrothermarchaeota in Hydrothermal Sediment.</title>
        <authorList>
            <person name="Zhou Z."/>
            <person name="Liu Y."/>
            <person name="Xu W."/>
            <person name="Pan J."/>
            <person name="Luo Z.H."/>
            <person name="Li M."/>
        </authorList>
    </citation>
    <scope>NUCLEOTIDE SEQUENCE [LARGE SCALE GENOMIC DNA]</scope>
    <source>
        <strain evidence="6">SpSt-637</strain>
        <strain evidence="5">SpSt-667</strain>
    </source>
</reference>
<dbReference type="EMBL" id="DTBD01000005">
    <property type="protein sequence ID" value="HGQ63695.1"/>
    <property type="molecule type" value="Genomic_DNA"/>
</dbReference>
<protein>
    <submittedName>
        <fullName evidence="6">DUF357 domain-containing protein</fullName>
    </submittedName>
</protein>
<dbReference type="SUPFAM" id="SSF158372">
    <property type="entry name" value="AF1782-like"/>
    <property type="match status" value="1"/>
</dbReference>
<dbReference type="NCBIfam" id="TIGR00125">
    <property type="entry name" value="cyt_tran_rel"/>
    <property type="match status" value="1"/>
</dbReference>
<evidence type="ECO:0000259" key="3">
    <source>
        <dbReference type="Pfam" id="PF01467"/>
    </source>
</evidence>
<dbReference type="InterPro" id="IPR050385">
    <property type="entry name" value="Archaeal_FAD_synthase"/>
</dbReference>
<dbReference type="PANTHER" id="PTHR43793:SF1">
    <property type="entry name" value="FAD SYNTHASE"/>
    <property type="match status" value="1"/>
</dbReference>
<dbReference type="Gene3D" id="1.20.1270.90">
    <property type="entry name" value="AF1782-like"/>
    <property type="match status" value="1"/>
</dbReference>
<dbReference type="InterPro" id="IPR036809">
    <property type="entry name" value="AF1782-like_sf"/>
</dbReference>
<organism evidence="6">
    <name type="scientific">Ignisphaera aggregans</name>
    <dbReference type="NCBI Taxonomy" id="334771"/>
    <lineage>
        <taxon>Archaea</taxon>
        <taxon>Thermoproteota</taxon>
        <taxon>Thermoprotei</taxon>
        <taxon>Desulfurococcales</taxon>
        <taxon>Desulfurococcaceae</taxon>
        <taxon>Ignisphaera</taxon>
    </lineage>
</organism>
<dbReference type="InterPro" id="IPR023140">
    <property type="entry name" value="DUF357"/>
</dbReference>
<dbReference type="GO" id="GO:0016779">
    <property type="term" value="F:nucleotidyltransferase activity"/>
    <property type="evidence" value="ECO:0007669"/>
    <property type="project" value="UniProtKB-KW"/>
</dbReference>
<evidence type="ECO:0000313" key="6">
    <source>
        <dbReference type="EMBL" id="HGQ63695.1"/>
    </source>
</evidence>
<feature type="domain" description="DUF357" evidence="4">
    <location>
        <begin position="11"/>
        <end position="73"/>
    </location>
</feature>
<dbReference type="PANTHER" id="PTHR43793">
    <property type="entry name" value="FAD SYNTHASE"/>
    <property type="match status" value="1"/>
</dbReference>
<dbReference type="InterPro" id="IPR004821">
    <property type="entry name" value="Cyt_trans-like"/>
</dbReference>
<dbReference type="Pfam" id="PF04010">
    <property type="entry name" value="DUF357"/>
    <property type="match status" value="1"/>
</dbReference>
<keyword evidence="2" id="KW-0548">Nucleotidyltransferase</keyword>
<accession>A0A7C4JIY1</accession>
<keyword evidence="1" id="KW-0808">Transferase</keyword>
<dbReference type="SUPFAM" id="SSF52374">
    <property type="entry name" value="Nucleotidylyl transferase"/>
    <property type="match status" value="1"/>
</dbReference>
<dbReference type="EMBL" id="DTCK01000013">
    <property type="protein sequence ID" value="HGQ35534.1"/>
    <property type="molecule type" value="Genomic_DNA"/>
</dbReference>
<feature type="domain" description="Cytidyltransferase-like" evidence="3">
    <location>
        <begin position="90"/>
        <end position="216"/>
    </location>
</feature>
<evidence type="ECO:0000256" key="1">
    <source>
        <dbReference type="ARBA" id="ARBA00022679"/>
    </source>
</evidence>
<comment type="caution">
    <text evidence="6">The sequence shown here is derived from an EMBL/GenBank/DDBJ whole genome shotgun (WGS) entry which is preliminary data.</text>
</comment>